<keyword evidence="8 10" id="KW-0326">Glycosidase</keyword>
<dbReference type="PANTHER" id="PTHR22762:SF54">
    <property type="entry name" value="BCDNA.GH04962"/>
    <property type="match status" value="1"/>
</dbReference>
<accession>A0A0X3PN29</accession>
<evidence type="ECO:0000259" key="15">
    <source>
        <dbReference type="Pfam" id="PF21365"/>
    </source>
</evidence>
<dbReference type="SUPFAM" id="SSF51011">
    <property type="entry name" value="Glycosyl hydrolase domain"/>
    <property type="match status" value="1"/>
</dbReference>
<evidence type="ECO:0000256" key="10">
    <source>
        <dbReference type="RuleBase" id="RU361185"/>
    </source>
</evidence>
<sequence length="990" mass="112075">MKWFTCFLLLNALVLCVDRSNFRTCKDSSFCTRQREYWPDAPEYFIDGTSIQASKDSLTLTATSEKNGKNLTITITYHTSSVFRLLLDEANPIRPRYRLSPVDALVQEPIRLPLKVESENDKIIISGSENDKVKVYLRPFSLTFIRNESVLVSINERGLLNLEHQQEKPQGVPAPESEADKATEDEGNKVADAVEGESGETVTQSSTENPSSVEENTASPETKVEPPAPADWSETFKGHRDSRPYGPTSVGVDVTFHGFEFVYGIPEHADSFALRDTDSTDPYRLYNLDVFEYELFNPMALYGSVPVMWAHRENATAGIFWHNPAETWIDVKSSKRSDSTGLLSKIPRFFSRSESEPNVRTRWVSESGVIDIFVMLADSPSSALRAYASLTGTTRLPPLFALGYHQCRWNYNDEQDVSTVNVNFDVHNLPMDVMWLDIEYADGKRYLKWDTTKFSDPDGMLANLTANDRKLVVVVDPHIKRDGNWDIFRDAESKGMFVKKPDSGDFDGWCWPGSSSWPDFLRPEVENWWADLFLSSTFLREGSMFYVWNDMNEPSVFSGAEITLPKDIIHAGQWENRDVHNIFGLLVHRGTWQGILRRSGGKERPFVLTRAFFAGSQRTSAVWTGDNKASWDHLQITVPMLLTLSMTGITFCGADVGGFFGNPSDELMVRWYQAATFQPFFRAHAHMDTKRREPWLVENPDNLKYIRDALRLRYSLLPYWYTLFARSEFDAQPPMAPLMFHFPTDPTTFVIDNEHMVGEALLVHPVVHEGAMSVDVYLPQGTWYLHNDWKVYTGRKSISLPVDLGTIPVFHRGGFIVPKKARTRRSSGLMAHDPYTLVISLAPELSNKATGYLYLDDFHSVDVSTSAKFYRIDYQARSAADPSGSLTFTRLPPPGSKQLAVQPREPEGTVPDIERILFVGFNVQPQRVTVTTSGAKKPRDLEFTYVAPKSADGLTDGQGTGLVVIRKPELHVSEGWKVNVYTHMMMSEEL</sequence>
<dbReference type="InterPro" id="IPR025887">
    <property type="entry name" value="Glyco_hydro_31_N_dom"/>
</dbReference>
<dbReference type="InterPro" id="IPR017853">
    <property type="entry name" value="GH"/>
</dbReference>
<evidence type="ECO:0000256" key="2">
    <source>
        <dbReference type="ARBA" id="ARBA00004833"/>
    </source>
</evidence>
<feature type="domain" description="Glycoside hydrolase family 31 TIM barrel" evidence="13">
    <location>
        <begin position="395"/>
        <end position="723"/>
    </location>
</feature>
<dbReference type="GO" id="GO:0030246">
    <property type="term" value="F:carbohydrate binding"/>
    <property type="evidence" value="ECO:0007669"/>
    <property type="project" value="InterPro"/>
</dbReference>
<feature type="domain" description="Glycosyl hydrolase family 31 C-terminal" evidence="15">
    <location>
        <begin position="732"/>
        <end position="817"/>
    </location>
</feature>
<evidence type="ECO:0000256" key="6">
    <source>
        <dbReference type="ARBA" id="ARBA00022824"/>
    </source>
</evidence>
<comment type="pathway">
    <text evidence="2">Glycan metabolism; N-glycan metabolism.</text>
</comment>
<dbReference type="SUPFAM" id="SSF74650">
    <property type="entry name" value="Galactose mutarotase-like"/>
    <property type="match status" value="1"/>
</dbReference>
<dbReference type="CDD" id="cd14752">
    <property type="entry name" value="GH31_N"/>
    <property type="match status" value="1"/>
</dbReference>
<evidence type="ECO:0000256" key="5">
    <source>
        <dbReference type="ARBA" id="ARBA00022801"/>
    </source>
</evidence>
<dbReference type="SUPFAM" id="SSF51445">
    <property type="entry name" value="(Trans)glycosidases"/>
    <property type="match status" value="1"/>
</dbReference>
<keyword evidence="6" id="KW-0256">Endoplasmic reticulum</keyword>
<comment type="similarity">
    <text evidence="3 10">Belongs to the glycosyl hydrolase 31 family.</text>
</comment>
<reference evidence="16" key="1">
    <citation type="submission" date="2016-01" db="EMBL/GenBank/DDBJ databases">
        <title>Reference transcriptome for the parasite Schistocephalus solidus: insights into the molecular evolution of parasitism.</title>
        <authorList>
            <person name="Hebert F.O."/>
            <person name="Grambauer S."/>
            <person name="Barber I."/>
            <person name="Landry C.R."/>
            <person name="Aubin-Horth N."/>
        </authorList>
    </citation>
    <scope>NUCLEOTIDE SEQUENCE</scope>
</reference>
<evidence type="ECO:0000256" key="12">
    <source>
        <dbReference type="SAM" id="SignalP"/>
    </source>
</evidence>
<dbReference type="InterPro" id="IPR013780">
    <property type="entry name" value="Glyco_hydro_b"/>
</dbReference>
<evidence type="ECO:0000259" key="13">
    <source>
        <dbReference type="Pfam" id="PF01055"/>
    </source>
</evidence>
<evidence type="ECO:0000256" key="7">
    <source>
        <dbReference type="ARBA" id="ARBA00023180"/>
    </source>
</evidence>
<evidence type="ECO:0000256" key="1">
    <source>
        <dbReference type="ARBA" id="ARBA00004240"/>
    </source>
</evidence>
<dbReference type="PANTHER" id="PTHR22762">
    <property type="entry name" value="ALPHA-GLUCOSIDASE"/>
    <property type="match status" value="1"/>
</dbReference>
<dbReference type="Gene3D" id="2.60.40.1760">
    <property type="entry name" value="glycosyl hydrolase (family 31)"/>
    <property type="match status" value="1"/>
</dbReference>
<dbReference type="GO" id="GO:0005783">
    <property type="term" value="C:endoplasmic reticulum"/>
    <property type="evidence" value="ECO:0007669"/>
    <property type="project" value="UniProtKB-SubCell"/>
</dbReference>
<evidence type="ECO:0000313" key="16">
    <source>
        <dbReference type="EMBL" id="JAP48646.1"/>
    </source>
</evidence>
<evidence type="ECO:0000259" key="14">
    <source>
        <dbReference type="Pfam" id="PF13802"/>
    </source>
</evidence>
<feature type="chain" id="PRO_5007051206" description="Glucosidase II subunit alpha" evidence="12">
    <location>
        <begin position="20"/>
        <end position="990"/>
    </location>
</feature>
<keyword evidence="7" id="KW-0325">Glycoprotein</keyword>
<gene>
    <name evidence="16" type="primary">GANAB</name>
    <name evidence="16" type="ORF">TR142764</name>
</gene>
<feature type="compositionally biased region" description="Basic and acidic residues" evidence="11">
    <location>
        <begin position="234"/>
        <end position="243"/>
    </location>
</feature>
<feature type="region of interest" description="Disordered" evidence="11">
    <location>
        <begin position="163"/>
        <end position="244"/>
    </location>
</feature>
<dbReference type="Pfam" id="PF01055">
    <property type="entry name" value="Glyco_hydro_31_2nd"/>
    <property type="match status" value="1"/>
</dbReference>
<name>A0A0X3PN29_SCHSO</name>
<protein>
    <recommendedName>
        <fullName evidence="9">Glucosidase II subunit alpha</fullName>
    </recommendedName>
</protein>
<evidence type="ECO:0000256" key="8">
    <source>
        <dbReference type="ARBA" id="ARBA00023295"/>
    </source>
</evidence>
<evidence type="ECO:0000256" key="4">
    <source>
        <dbReference type="ARBA" id="ARBA00022729"/>
    </source>
</evidence>
<dbReference type="InterPro" id="IPR011013">
    <property type="entry name" value="Gal_mutarotase_sf_dom"/>
</dbReference>
<dbReference type="CDD" id="cd06603">
    <property type="entry name" value="GH31_GANC_GANAB_alpha"/>
    <property type="match status" value="1"/>
</dbReference>
<dbReference type="GO" id="GO:0090599">
    <property type="term" value="F:alpha-glucosidase activity"/>
    <property type="evidence" value="ECO:0007669"/>
    <property type="project" value="TreeGrafter"/>
</dbReference>
<dbReference type="Gene3D" id="2.60.40.1180">
    <property type="entry name" value="Golgi alpha-mannosidase II"/>
    <property type="match status" value="2"/>
</dbReference>
<organism evidence="16">
    <name type="scientific">Schistocephalus solidus</name>
    <name type="common">Tapeworm</name>
    <dbReference type="NCBI Taxonomy" id="70667"/>
    <lineage>
        <taxon>Eukaryota</taxon>
        <taxon>Metazoa</taxon>
        <taxon>Spiralia</taxon>
        <taxon>Lophotrochozoa</taxon>
        <taxon>Platyhelminthes</taxon>
        <taxon>Cestoda</taxon>
        <taxon>Eucestoda</taxon>
        <taxon>Diphyllobothriidea</taxon>
        <taxon>Diphyllobothriidae</taxon>
        <taxon>Schistocephalus</taxon>
    </lineage>
</organism>
<evidence type="ECO:0000256" key="9">
    <source>
        <dbReference type="ARBA" id="ARBA00042895"/>
    </source>
</evidence>
<comment type="subcellular location">
    <subcellularLocation>
        <location evidence="1">Endoplasmic reticulum</location>
    </subcellularLocation>
</comment>
<feature type="domain" description="Glycoside hydrolase family 31 N-terminal" evidence="14">
    <location>
        <begin position="72"/>
        <end position="330"/>
    </location>
</feature>
<evidence type="ECO:0000256" key="3">
    <source>
        <dbReference type="ARBA" id="ARBA00007806"/>
    </source>
</evidence>
<feature type="signal peptide" evidence="12">
    <location>
        <begin position="1"/>
        <end position="19"/>
    </location>
</feature>
<feature type="compositionally biased region" description="Basic and acidic residues" evidence="11">
    <location>
        <begin position="178"/>
        <end position="189"/>
    </location>
</feature>
<keyword evidence="4 12" id="KW-0732">Signal</keyword>
<proteinExistence type="inferred from homology"/>
<keyword evidence="5 10" id="KW-0378">Hydrolase</keyword>
<dbReference type="InterPro" id="IPR048395">
    <property type="entry name" value="Glyco_hydro_31_C"/>
</dbReference>
<dbReference type="AlphaFoldDB" id="A0A0X3PN29"/>
<evidence type="ECO:0000256" key="11">
    <source>
        <dbReference type="SAM" id="MobiDB-lite"/>
    </source>
</evidence>
<dbReference type="GO" id="GO:0006491">
    <property type="term" value="P:N-glycan processing"/>
    <property type="evidence" value="ECO:0007669"/>
    <property type="project" value="TreeGrafter"/>
</dbReference>
<dbReference type="Gene3D" id="3.20.20.80">
    <property type="entry name" value="Glycosidases"/>
    <property type="match status" value="2"/>
</dbReference>
<dbReference type="InterPro" id="IPR000322">
    <property type="entry name" value="Glyco_hydro_31_TIM"/>
</dbReference>
<dbReference type="Pfam" id="PF13802">
    <property type="entry name" value="Gal_mutarotas_2"/>
    <property type="match status" value="1"/>
</dbReference>
<dbReference type="Pfam" id="PF21365">
    <property type="entry name" value="Glyco_hydro_31_3rd"/>
    <property type="match status" value="1"/>
</dbReference>
<feature type="compositionally biased region" description="Polar residues" evidence="11">
    <location>
        <begin position="200"/>
        <end position="220"/>
    </location>
</feature>
<dbReference type="GO" id="GO:0005975">
    <property type="term" value="P:carbohydrate metabolic process"/>
    <property type="evidence" value="ECO:0007669"/>
    <property type="project" value="InterPro"/>
</dbReference>
<dbReference type="EMBL" id="GEEE01014579">
    <property type="protein sequence ID" value="JAP48646.1"/>
    <property type="molecule type" value="Transcribed_RNA"/>
</dbReference>